<dbReference type="GO" id="GO:0003755">
    <property type="term" value="F:peptidyl-prolyl cis-trans isomerase activity"/>
    <property type="evidence" value="ECO:0007669"/>
    <property type="project" value="UniProtKB-UniRule"/>
</dbReference>
<evidence type="ECO:0000256" key="1">
    <source>
        <dbReference type="ARBA" id="ARBA00000971"/>
    </source>
</evidence>
<organism evidence="10 11">
    <name type="scientific">Massilia polaris</name>
    <dbReference type="NCBI Taxonomy" id="2728846"/>
    <lineage>
        <taxon>Bacteria</taxon>
        <taxon>Pseudomonadati</taxon>
        <taxon>Pseudomonadota</taxon>
        <taxon>Betaproteobacteria</taxon>
        <taxon>Burkholderiales</taxon>
        <taxon>Oxalobacteraceae</taxon>
        <taxon>Telluria group</taxon>
        <taxon>Massilia</taxon>
    </lineage>
</organism>
<evidence type="ECO:0000313" key="10">
    <source>
        <dbReference type="EMBL" id="NML61558.1"/>
    </source>
</evidence>
<comment type="catalytic activity">
    <reaction evidence="1 6 7">
        <text>[protein]-peptidylproline (omega=180) = [protein]-peptidylproline (omega=0)</text>
        <dbReference type="Rhea" id="RHEA:16237"/>
        <dbReference type="Rhea" id="RHEA-COMP:10747"/>
        <dbReference type="Rhea" id="RHEA-COMP:10748"/>
        <dbReference type="ChEBI" id="CHEBI:83833"/>
        <dbReference type="ChEBI" id="CHEBI:83834"/>
        <dbReference type="EC" id="5.2.1.8"/>
    </reaction>
</comment>
<evidence type="ECO:0000256" key="7">
    <source>
        <dbReference type="RuleBase" id="RU003915"/>
    </source>
</evidence>
<keyword evidence="11" id="KW-1185">Reference proteome</keyword>
<evidence type="ECO:0000313" key="11">
    <source>
        <dbReference type="Proteomes" id="UP000583752"/>
    </source>
</evidence>
<evidence type="ECO:0000256" key="6">
    <source>
        <dbReference type="PROSITE-ProRule" id="PRU00277"/>
    </source>
</evidence>
<keyword evidence="4 6" id="KW-0413">Isomerase</keyword>
<dbReference type="PROSITE" id="PS50059">
    <property type="entry name" value="FKBP_PPIASE"/>
    <property type="match status" value="1"/>
</dbReference>
<accession>A0A848HSC9</accession>
<evidence type="ECO:0000256" key="2">
    <source>
        <dbReference type="ARBA" id="ARBA00006577"/>
    </source>
</evidence>
<dbReference type="InterPro" id="IPR001179">
    <property type="entry name" value="PPIase_FKBP_dom"/>
</dbReference>
<dbReference type="RefSeq" id="WP_169465587.1">
    <property type="nucleotide sequence ID" value="NZ_JABBGG010000005.1"/>
</dbReference>
<evidence type="ECO:0000256" key="5">
    <source>
        <dbReference type="ARBA" id="ARBA00056164"/>
    </source>
</evidence>
<evidence type="ECO:0000256" key="3">
    <source>
        <dbReference type="ARBA" id="ARBA00023110"/>
    </source>
</evidence>
<dbReference type="EMBL" id="JABBGG010000005">
    <property type="protein sequence ID" value="NML61558.1"/>
    <property type="molecule type" value="Genomic_DNA"/>
</dbReference>
<dbReference type="Pfam" id="PF00254">
    <property type="entry name" value="FKBP_C"/>
    <property type="match status" value="1"/>
</dbReference>
<dbReference type="FunFam" id="3.10.50.40:FF:000006">
    <property type="entry name" value="Peptidyl-prolyl cis-trans isomerase"/>
    <property type="match status" value="1"/>
</dbReference>
<protein>
    <recommendedName>
        <fullName evidence="7">Peptidyl-prolyl cis-trans isomerase</fullName>
        <ecNumber evidence="7">5.2.1.8</ecNumber>
    </recommendedName>
</protein>
<keyword evidence="8" id="KW-0732">Signal</keyword>
<feature type="chain" id="PRO_5032536195" description="Peptidyl-prolyl cis-trans isomerase" evidence="8">
    <location>
        <begin position="21"/>
        <end position="192"/>
    </location>
</feature>
<proteinExistence type="inferred from homology"/>
<evidence type="ECO:0000259" key="9">
    <source>
        <dbReference type="PROSITE" id="PS50059"/>
    </source>
</evidence>
<dbReference type="EC" id="5.2.1.8" evidence="7"/>
<dbReference type="SUPFAM" id="SSF54534">
    <property type="entry name" value="FKBP-like"/>
    <property type="match status" value="1"/>
</dbReference>
<dbReference type="InterPro" id="IPR046357">
    <property type="entry name" value="PPIase_dom_sf"/>
</dbReference>
<dbReference type="PANTHER" id="PTHR43811:SF19">
    <property type="entry name" value="39 KDA FK506-BINDING NUCLEAR PROTEIN"/>
    <property type="match status" value="1"/>
</dbReference>
<feature type="signal peptide" evidence="8">
    <location>
        <begin position="1"/>
        <end position="20"/>
    </location>
</feature>
<sequence length="192" mass="19657">MIRSSILFAMLSAAGAIAQAQSISHDAHAQAQAQSQTATDPAAVAAAIAQPAQATAPVAQPAPAAAPAVAAVPAEPALDPLVSKDSKVGTGKEATAGAKVLVNYTGWFYKPLAKNQRGRQFDSSIGREPLEFQLGAGRVIKGWDQGVAGMKVGGKRTLIIPSHLAYGKRGAGGGVIPPESDLIFEVELLQVK</sequence>
<gene>
    <name evidence="10" type="ORF">HHL21_10800</name>
</gene>
<dbReference type="Proteomes" id="UP000583752">
    <property type="component" value="Unassembled WGS sequence"/>
</dbReference>
<evidence type="ECO:0000256" key="8">
    <source>
        <dbReference type="SAM" id="SignalP"/>
    </source>
</evidence>
<dbReference type="PANTHER" id="PTHR43811">
    <property type="entry name" value="FKBP-TYPE PEPTIDYL-PROLYL CIS-TRANS ISOMERASE FKPA"/>
    <property type="match status" value="1"/>
</dbReference>
<comment type="caution">
    <text evidence="10">The sequence shown here is derived from an EMBL/GenBank/DDBJ whole genome shotgun (WGS) entry which is preliminary data.</text>
</comment>
<feature type="domain" description="PPIase FKBP-type" evidence="9">
    <location>
        <begin position="97"/>
        <end position="192"/>
    </location>
</feature>
<evidence type="ECO:0000256" key="4">
    <source>
        <dbReference type="ARBA" id="ARBA00023235"/>
    </source>
</evidence>
<comment type="function">
    <text evidence="5">PPIases accelerate the folding of proteins.</text>
</comment>
<dbReference type="AlphaFoldDB" id="A0A848HSC9"/>
<keyword evidence="3 6" id="KW-0697">Rotamase</keyword>
<name>A0A848HSC9_9BURK</name>
<dbReference type="Gene3D" id="3.10.50.40">
    <property type="match status" value="1"/>
</dbReference>
<comment type="similarity">
    <text evidence="2 7">Belongs to the FKBP-type PPIase family.</text>
</comment>
<reference evidence="10 11" key="1">
    <citation type="submission" date="2020-04" db="EMBL/GenBank/DDBJ databases">
        <title>Massilia sp. RP-1-19 isolated from soil.</title>
        <authorList>
            <person name="Dahal R.H."/>
        </authorList>
    </citation>
    <scope>NUCLEOTIDE SEQUENCE [LARGE SCALE GENOMIC DNA]</scope>
    <source>
        <strain evidence="10 11">RP-1-19</strain>
    </source>
</reference>